<sequence length="404" mass="47037">MINRNSYIEKLKAFIGKPQIKIITGIRRSGKSTVLKLLTNEIIKTDVKASEIIYLNFESFANSHLTSANSLYEEVKSKIKSTKKYYLLFDEIQEVELWEKAVNSFLVDFDVDIYITGSNSHLLSSELSTLLAGRYVEIPIYTLSFGEFLDFKKSYSDNSQNKHVLFVEYLRKGGFPVIHTLDYEEETAYQVVSDIYDSVILRDTVQRHKIRDIELLNRVIQYAFDNLGSTFSGKNVADYFKSQQRKIDINTVYNYLSALEGAFILYRVSRYDIKGKEILKTQEKFFLADISLLYATMGYRDRMISGVLENIVFLELKRRGFKVFVGKFDHREIDFVAEKKNHKIYIQVAYRLESQNTIDREFSALLAINDHYPKYVVSMDDFFTDTIEGVKHIHLSDFLLSNEI</sequence>
<accession>A0ABV8EPY8</accession>
<reference evidence="4" key="1">
    <citation type="journal article" date="2019" name="Int. J. Syst. Evol. Microbiol.">
        <title>The Global Catalogue of Microorganisms (GCM) 10K type strain sequencing project: providing services to taxonomists for standard genome sequencing and annotation.</title>
        <authorList>
            <consortium name="The Broad Institute Genomics Platform"/>
            <consortium name="The Broad Institute Genome Sequencing Center for Infectious Disease"/>
            <person name="Wu L."/>
            <person name="Ma J."/>
        </authorList>
    </citation>
    <scope>NUCLEOTIDE SEQUENCE [LARGE SCALE GENOMIC DNA]</scope>
    <source>
        <strain evidence="4">CECT 8551</strain>
    </source>
</reference>
<dbReference type="PANTHER" id="PTHR33295:SF20">
    <property type="entry name" value="ATPASE"/>
    <property type="match status" value="1"/>
</dbReference>
<dbReference type="Proteomes" id="UP001595766">
    <property type="component" value="Unassembled WGS sequence"/>
</dbReference>
<feature type="domain" description="AAA" evidence="1">
    <location>
        <begin position="18"/>
        <end position="149"/>
    </location>
</feature>
<dbReference type="InterPro" id="IPR041682">
    <property type="entry name" value="AAA_14"/>
</dbReference>
<dbReference type="InterPro" id="IPR011335">
    <property type="entry name" value="Restrct_endonuc-II-like"/>
</dbReference>
<dbReference type="RefSeq" id="WP_241294700.1">
    <property type="nucleotide sequence ID" value="NZ_JAKZGR010000007.1"/>
</dbReference>
<proteinExistence type="predicted"/>
<dbReference type="SUPFAM" id="SSF52540">
    <property type="entry name" value="P-loop containing nucleoside triphosphate hydrolases"/>
    <property type="match status" value="1"/>
</dbReference>
<protein>
    <submittedName>
        <fullName evidence="3">ATP-binding protein</fullName>
    </submittedName>
</protein>
<feature type="domain" description="DUF4143" evidence="2">
    <location>
        <begin position="202"/>
        <end position="350"/>
    </location>
</feature>
<evidence type="ECO:0000313" key="3">
    <source>
        <dbReference type="EMBL" id="MFC3977730.1"/>
    </source>
</evidence>
<dbReference type="EMBL" id="JBHSAV010000059">
    <property type="protein sequence ID" value="MFC3977730.1"/>
    <property type="molecule type" value="Genomic_DNA"/>
</dbReference>
<name>A0ABV8EPY8_9BACT</name>
<keyword evidence="3" id="KW-0067">ATP-binding</keyword>
<dbReference type="Pfam" id="PF13173">
    <property type="entry name" value="AAA_14"/>
    <property type="match status" value="1"/>
</dbReference>
<evidence type="ECO:0000259" key="1">
    <source>
        <dbReference type="Pfam" id="PF13173"/>
    </source>
</evidence>
<keyword evidence="4" id="KW-1185">Reference proteome</keyword>
<dbReference type="Pfam" id="PF13635">
    <property type="entry name" value="DUF4143"/>
    <property type="match status" value="1"/>
</dbReference>
<evidence type="ECO:0000313" key="4">
    <source>
        <dbReference type="Proteomes" id="UP001595766"/>
    </source>
</evidence>
<dbReference type="InterPro" id="IPR025420">
    <property type="entry name" value="DUF4143"/>
</dbReference>
<dbReference type="Gene3D" id="3.40.50.300">
    <property type="entry name" value="P-loop containing nucleotide triphosphate hydrolases"/>
    <property type="match status" value="1"/>
</dbReference>
<organism evidence="3 4">
    <name type="scientific">Belliella kenyensis</name>
    <dbReference type="NCBI Taxonomy" id="1472724"/>
    <lineage>
        <taxon>Bacteria</taxon>
        <taxon>Pseudomonadati</taxon>
        <taxon>Bacteroidota</taxon>
        <taxon>Cytophagia</taxon>
        <taxon>Cytophagales</taxon>
        <taxon>Cyclobacteriaceae</taxon>
        <taxon>Belliella</taxon>
    </lineage>
</organism>
<dbReference type="InterPro" id="IPR027417">
    <property type="entry name" value="P-loop_NTPase"/>
</dbReference>
<dbReference type="GO" id="GO:0005524">
    <property type="term" value="F:ATP binding"/>
    <property type="evidence" value="ECO:0007669"/>
    <property type="project" value="UniProtKB-KW"/>
</dbReference>
<evidence type="ECO:0000259" key="2">
    <source>
        <dbReference type="Pfam" id="PF13635"/>
    </source>
</evidence>
<dbReference type="SUPFAM" id="SSF52980">
    <property type="entry name" value="Restriction endonuclease-like"/>
    <property type="match status" value="1"/>
</dbReference>
<gene>
    <name evidence="3" type="ORF">ACFOUP_15185</name>
</gene>
<dbReference type="PANTHER" id="PTHR33295">
    <property type="entry name" value="ATPASE"/>
    <property type="match status" value="1"/>
</dbReference>
<keyword evidence="3" id="KW-0547">Nucleotide-binding</keyword>
<comment type="caution">
    <text evidence="3">The sequence shown here is derived from an EMBL/GenBank/DDBJ whole genome shotgun (WGS) entry which is preliminary data.</text>
</comment>